<evidence type="ECO:0000313" key="3">
    <source>
        <dbReference type="EMBL" id="GAX85252.1"/>
    </source>
</evidence>
<dbReference type="OrthoDB" id="10263751at2759"/>
<keyword evidence="4" id="KW-1185">Reference proteome</keyword>
<comment type="caution">
    <text evidence="3">The sequence shown here is derived from an EMBL/GenBank/DDBJ whole genome shotgun (WGS) entry which is preliminary data.</text>
</comment>
<feature type="coiled-coil region" evidence="1">
    <location>
        <begin position="60"/>
        <end position="87"/>
    </location>
</feature>
<dbReference type="InterPro" id="IPR013766">
    <property type="entry name" value="Thioredoxin_domain"/>
</dbReference>
<dbReference type="AlphaFoldDB" id="A0A250XQN8"/>
<dbReference type="Gene3D" id="3.40.30.10">
    <property type="entry name" value="Glutaredoxin"/>
    <property type="match status" value="1"/>
</dbReference>
<proteinExistence type="predicted"/>
<dbReference type="Proteomes" id="UP000232323">
    <property type="component" value="Unassembled WGS sequence"/>
</dbReference>
<dbReference type="InterPro" id="IPR044176">
    <property type="entry name" value="TRL4_chloroplastic"/>
</dbReference>
<feature type="domain" description="Thioredoxin" evidence="2">
    <location>
        <begin position="45"/>
        <end position="122"/>
    </location>
</feature>
<dbReference type="PANTHER" id="PTHR47912:SF1">
    <property type="entry name" value="THIOREDOXIN-LIKE 4, CHLOROPLASTIC"/>
    <property type="match status" value="1"/>
</dbReference>
<protein>
    <recommendedName>
        <fullName evidence="2">Thioredoxin domain-containing protein</fullName>
    </recommendedName>
</protein>
<dbReference type="PANTHER" id="PTHR47912">
    <property type="entry name" value="THIOREDOXIN-LIKE 4, CHLOROPLASTIC"/>
    <property type="match status" value="1"/>
</dbReference>
<gene>
    <name evidence="3" type="ORF">CEUSTIGMA_g12672.t1</name>
</gene>
<name>A0A250XQN8_9CHLO</name>
<dbReference type="SUPFAM" id="SSF52833">
    <property type="entry name" value="Thioredoxin-like"/>
    <property type="match status" value="1"/>
</dbReference>
<sequence>MEIAWQRQQEQEVRNELKRTSVESGEITEVEDLAQLDLLLETAGSRLVLLFLYSKACGVCKEAKLRYSELSQESKNQRARVAFLQHNIVDEYDQVSDIARWCGVKAVPCFLFLDGGAVIDRVSMRDMRRLAGSKNMVRTKYDCIGAGDKHSSVNTSSYHEIMGDEDHDASLSYLLTTQLFTVPLVPSQAPPSPAKNTCFWMIQITLKYLHAASMKAQ</sequence>
<dbReference type="InterPro" id="IPR036249">
    <property type="entry name" value="Thioredoxin-like_sf"/>
</dbReference>
<dbReference type="Pfam" id="PF00085">
    <property type="entry name" value="Thioredoxin"/>
    <property type="match status" value="1"/>
</dbReference>
<organism evidence="3 4">
    <name type="scientific">Chlamydomonas eustigma</name>
    <dbReference type="NCBI Taxonomy" id="1157962"/>
    <lineage>
        <taxon>Eukaryota</taxon>
        <taxon>Viridiplantae</taxon>
        <taxon>Chlorophyta</taxon>
        <taxon>core chlorophytes</taxon>
        <taxon>Chlorophyceae</taxon>
        <taxon>CS clade</taxon>
        <taxon>Chlamydomonadales</taxon>
        <taxon>Chlamydomonadaceae</taxon>
        <taxon>Chlamydomonas</taxon>
    </lineage>
</organism>
<dbReference type="CDD" id="cd02947">
    <property type="entry name" value="TRX_family"/>
    <property type="match status" value="1"/>
</dbReference>
<dbReference type="EMBL" id="BEGY01000158">
    <property type="protein sequence ID" value="GAX85252.1"/>
    <property type="molecule type" value="Genomic_DNA"/>
</dbReference>
<evidence type="ECO:0000259" key="2">
    <source>
        <dbReference type="Pfam" id="PF00085"/>
    </source>
</evidence>
<evidence type="ECO:0000256" key="1">
    <source>
        <dbReference type="SAM" id="Coils"/>
    </source>
</evidence>
<accession>A0A250XQN8</accession>
<dbReference type="STRING" id="1157962.A0A250XQN8"/>
<evidence type="ECO:0000313" key="4">
    <source>
        <dbReference type="Proteomes" id="UP000232323"/>
    </source>
</evidence>
<reference evidence="3 4" key="1">
    <citation type="submission" date="2017-08" db="EMBL/GenBank/DDBJ databases">
        <title>Acidophilic green algal genome provides insights into adaptation to an acidic environment.</title>
        <authorList>
            <person name="Hirooka S."/>
            <person name="Hirose Y."/>
            <person name="Kanesaki Y."/>
            <person name="Higuchi S."/>
            <person name="Fujiwara T."/>
            <person name="Onuma R."/>
            <person name="Era A."/>
            <person name="Ohbayashi R."/>
            <person name="Uzuka A."/>
            <person name="Nozaki H."/>
            <person name="Yoshikawa H."/>
            <person name="Miyagishima S.Y."/>
        </authorList>
    </citation>
    <scope>NUCLEOTIDE SEQUENCE [LARGE SCALE GENOMIC DNA]</scope>
    <source>
        <strain evidence="3 4">NIES-2499</strain>
    </source>
</reference>
<keyword evidence="1" id="KW-0175">Coiled coil</keyword>